<dbReference type="PATRIC" id="fig|400092.3.peg.2872"/>
<evidence type="ECO:0000313" key="1">
    <source>
        <dbReference type="EMBL" id="AKD03888.1"/>
    </source>
</evidence>
<gene>
    <name evidence="1" type="ORF">PKOR_13165</name>
</gene>
<dbReference type="KEGG" id="pko:PKOR_13165"/>
<organism evidence="1 2">
    <name type="scientific">Pontibacter korlensis</name>
    <dbReference type="NCBI Taxonomy" id="400092"/>
    <lineage>
        <taxon>Bacteria</taxon>
        <taxon>Pseudomonadati</taxon>
        <taxon>Bacteroidota</taxon>
        <taxon>Cytophagia</taxon>
        <taxon>Cytophagales</taxon>
        <taxon>Hymenobacteraceae</taxon>
        <taxon>Pontibacter</taxon>
    </lineage>
</organism>
<dbReference type="HOGENOM" id="CLU_2754454_0_0_10"/>
<name>A0A0E3ZET9_9BACT</name>
<dbReference type="EMBL" id="CP009621">
    <property type="protein sequence ID" value="AKD03888.1"/>
    <property type="molecule type" value="Genomic_DNA"/>
</dbReference>
<evidence type="ECO:0000313" key="2">
    <source>
        <dbReference type="Proteomes" id="UP000033109"/>
    </source>
</evidence>
<dbReference type="STRING" id="400092.PKOR_13165"/>
<protein>
    <recommendedName>
        <fullName evidence="3">DUF1737 domain-containing protein</fullName>
    </recommendedName>
</protein>
<accession>A0A0E3ZET9</accession>
<evidence type="ECO:0008006" key="3">
    <source>
        <dbReference type="Google" id="ProtNLM"/>
    </source>
</evidence>
<sequence length="70" mass="8217">MMNMEYEVLRDKNLSVLAASVKAFMQLGWKPTGKIVENKGDFALKMERAVEQRWQRPIGQRSWVAWPSYN</sequence>
<reference evidence="1 2" key="1">
    <citation type="journal article" date="2015" name="Sci. Rep.">
        <title>Unraveling adaptation of Pontibacter korlensis to radiation and infertility in desert through complete genome and comparative transcriptomic analysis.</title>
        <authorList>
            <person name="Dai J."/>
            <person name="Dai W."/>
            <person name="Qiu C."/>
            <person name="Yang Z."/>
            <person name="Zhang Y."/>
            <person name="Zhou M."/>
            <person name="Zhang L."/>
            <person name="Fang C."/>
            <person name="Gao Q."/>
            <person name="Yang Q."/>
            <person name="Li X."/>
            <person name="Wang Z."/>
            <person name="Wang Z."/>
            <person name="Jia Z."/>
            <person name="Chen X."/>
        </authorList>
    </citation>
    <scope>NUCLEOTIDE SEQUENCE [LARGE SCALE GENOMIC DNA]</scope>
    <source>
        <strain evidence="1 2">X14-1T</strain>
    </source>
</reference>
<keyword evidence="2" id="KW-1185">Reference proteome</keyword>
<dbReference type="Proteomes" id="UP000033109">
    <property type="component" value="Chromosome"/>
</dbReference>
<proteinExistence type="predicted"/>
<dbReference type="AlphaFoldDB" id="A0A0E3ZET9"/>